<protein>
    <submittedName>
        <fullName evidence="2">Uncharacterized protein</fullName>
    </submittedName>
</protein>
<reference evidence="2" key="2">
    <citation type="submission" date="2020-11" db="EMBL/GenBank/DDBJ databases">
        <authorList>
            <person name="McCartney M.A."/>
            <person name="Auch B."/>
            <person name="Kono T."/>
            <person name="Mallez S."/>
            <person name="Becker A."/>
            <person name="Gohl D.M."/>
            <person name="Silverstein K.A.T."/>
            <person name="Koren S."/>
            <person name="Bechman K.B."/>
            <person name="Herman A."/>
            <person name="Abrahante J.E."/>
            <person name="Garbe J."/>
        </authorList>
    </citation>
    <scope>NUCLEOTIDE SEQUENCE</scope>
    <source>
        <strain evidence="2">Duluth1</strain>
        <tissue evidence="2">Whole animal</tissue>
    </source>
</reference>
<dbReference type="Proteomes" id="UP000828390">
    <property type="component" value="Unassembled WGS sequence"/>
</dbReference>
<organism evidence="2 3">
    <name type="scientific">Dreissena polymorpha</name>
    <name type="common">Zebra mussel</name>
    <name type="synonym">Mytilus polymorpha</name>
    <dbReference type="NCBI Taxonomy" id="45954"/>
    <lineage>
        <taxon>Eukaryota</taxon>
        <taxon>Metazoa</taxon>
        <taxon>Spiralia</taxon>
        <taxon>Lophotrochozoa</taxon>
        <taxon>Mollusca</taxon>
        <taxon>Bivalvia</taxon>
        <taxon>Autobranchia</taxon>
        <taxon>Heteroconchia</taxon>
        <taxon>Euheterodonta</taxon>
        <taxon>Imparidentia</taxon>
        <taxon>Neoheterodontei</taxon>
        <taxon>Myida</taxon>
        <taxon>Dreissenoidea</taxon>
        <taxon>Dreissenidae</taxon>
        <taxon>Dreissena</taxon>
    </lineage>
</organism>
<comment type="caution">
    <text evidence="2">The sequence shown here is derived from an EMBL/GenBank/DDBJ whole genome shotgun (WGS) entry which is preliminary data.</text>
</comment>
<evidence type="ECO:0000313" key="3">
    <source>
        <dbReference type="Proteomes" id="UP000828390"/>
    </source>
</evidence>
<gene>
    <name evidence="2" type="ORF">DPMN_164626</name>
</gene>
<evidence type="ECO:0000313" key="2">
    <source>
        <dbReference type="EMBL" id="KAH3786519.1"/>
    </source>
</evidence>
<proteinExistence type="predicted"/>
<feature type="region of interest" description="Disordered" evidence="1">
    <location>
        <begin position="79"/>
        <end position="130"/>
    </location>
</feature>
<dbReference type="EMBL" id="JAIWYP010000008">
    <property type="protein sequence ID" value="KAH3786519.1"/>
    <property type="molecule type" value="Genomic_DNA"/>
</dbReference>
<dbReference type="AlphaFoldDB" id="A0A9D4ETA5"/>
<keyword evidence="3" id="KW-1185">Reference proteome</keyword>
<evidence type="ECO:0000256" key="1">
    <source>
        <dbReference type="SAM" id="MobiDB-lite"/>
    </source>
</evidence>
<accession>A0A9D4ETA5</accession>
<reference evidence="2" key="1">
    <citation type="journal article" date="2019" name="bioRxiv">
        <title>The Genome of the Zebra Mussel, Dreissena polymorpha: A Resource for Invasive Species Research.</title>
        <authorList>
            <person name="McCartney M.A."/>
            <person name="Auch B."/>
            <person name="Kono T."/>
            <person name="Mallez S."/>
            <person name="Zhang Y."/>
            <person name="Obille A."/>
            <person name="Becker A."/>
            <person name="Abrahante J.E."/>
            <person name="Garbe J."/>
            <person name="Badalamenti J.P."/>
            <person name="Herman A."/>
            <person name="Mangelson H."/>
            <person name="Liachko I."/>
            <person name="Sullivan S."/>
            <person name="Sone E.D."/>
            <person name="Koren S."/>
            <person name="Silverstein K.A.T."/>
            <person name="Beckman K.B."/>
            <person name="Gohl D.M."/>
        </authorList>
    </citation>
    <scope>NUCLEOTIDE SEQUENCE</scope>
    <source>
        <strain evidence="2">Duluth1</strain>
        <tissue evidence="2">Whole animal</tissue>
    </source>
</reference>
<name>A0A9D4ETA5_DREPO</name>
<sequence>MAFQRECDVKCIEDVLSEFLPLSEFIRIDHSEKTIAVEDNTILVSPGPSRFANAGRPARTGMIRRIFLTQSHYFPVPPRLKPVNSPAEAPPAAAPRPGRDLVYRNTAGTHRVFTGIRPRQSYGNAPAVPR</sequence>